<accession>A0A2H0XBV7</accession>
<proteinExistence type="predicted"/>
<dbReference type="Proteomes" id="UP000231252">
    <property type="component" value="Unassembled WGS sequence"/>
</dbReference>
<protein>
    <recommendedName>
        <fullName evidence="4">DUF2304 domain-containing protein</fullName>
    </recommendedName>
</protein>
<evidence type="ECO:0000313" key="2">
    <source>
        <dbReference type="EMBL" id="PIS22341.1"/>
    </source>
</evidence>
<organism evidence="2 3">
    <name type="scientific">candidate division WWE3 bacterium CG08_land_8_20_14_0_20_41_10</name>
    <dbReference type="NCBI Taxonomy" id="1975085"/>
    <lineage>
        <taxon>Bacteria</taxon>
        <taxon>Katanobacteria</taxon>
    </lineage>
</organism>
<dbReference type="InterPro" id="IPR019277">
    <property type="entry name" value="DUF2304"/>
</dbReference>
<dbReference type="Pfam" id="PF10066">
    <property type="entry name" value="DUF2304"/>
    <property type="match status" value="1"/>
</dbReference>
<evidence type="ECO:0000256" key="1">
    <source>
        <dbReference type="SAM" id="Phobius"/>
    </source>
</evidence>
<name>A0A2H0XBV7_UNCKA</name>
<dbReference type="EMBL" id="PEYU01000057">
    <property type="protein sequence ID" value="PIS22341.1"/>
    <property type="molecule type" value="Genomic_DNA"/>
</dbReference>
<dbReference type="AlphaFoldDB" id="A0A2H0XBV7"/>
<evidence type="ECO:0008006" key="4">
    <source>
        <dbReference type="Google" id="ProtNLM"/>
    </source>
</evidence>
<keyword evidence="1" id="KW-1133">Transmembrane helix</keyword>
<reference evidence="3" key="1">
    <citation type="submission" date="2017-09" db="EMBL/GenBank/DDBJ databases">
        <title>Depth-based differentiation of microbial function through sediment-hosted aquifers and enrichment of novel symbionts in the deep terrestrial subsurface.</title>
        <authorList>
            <person name="Probst A.J."/>
            <person name="Ladd B."/>
            <person name="Jarett J.K."/>
            <person name="Geller-Mcgrath D.E."/>
            <person name="Sieber C.M.K."/>
            <person name="Emerson J.B."/>
            <person name="Anantharaman K."/>
            <person name="Thomas B.C."/>
            <person name="Malmstrom R."/>
            <person name="Stieglmeier M."/>
            <person name="Klingl A."/>
            <person name="Woyke T."/>
            <person name="Ryan C.M."/>
            <person name="Banfield J.F."/>
        </authorList>
    </citation>
    <scope>NUCLEOTIDE SEQUENCE [LARGE SCALE GENOMIC DNA]</scope>
</reference>
<keyword evidence="1" id="KW-0812">Transmembrane</keyword>
<evidence type="ECO:0000313" key="3">
    <source>
        <dbReference type="Proteomes" id="UP000231252"/>
    </source>
</evidence>
<keyword evidence="1" id="KW-0472">Membrane</keyword>
<feature type="transmembrane region" description="Helical" evidence="1">
    <location>
        <begin position="31"/>
        <end position="49"/>
    </location>
</feature>
<gene>
    <name evidence="2" type="ORF">COT50_02470</name>
</gene>
<comment type="caution">
    <text evidence="2">The sequence shown here is derived from an EMBL/GenBank/DDBJ whole genome shotgun (WGS) entry which is preliminary data.</text>
</comment>
<feature type="transmembrane region" description="Helical" evidence="1">
    <location>
        <begin position="61"/>
        <end position="80"/>
    </location>
</feature>
<sequence>MSFFQIITLPILFWFGYKQFVKFRGAPAVKVVYQLRWFFITLLAVLFVGDPGLSSIVAQKLGIGRGVDVVIYFALIWLLYQNYSQSQEIEKLYTKLDQLVRQLALKGADEEQAHGDSKKHHKQP</sequence>